<accession>A0A448ZE20</accession>
<feature type="domain" description="HotDog ACOT-type" evidence="9">
    <location>
        <begin position="197"/>
        <end position="322"/>
    </location>
</feature>
<organism evidence="10 11">
    <name type="scientific">Pseudo-nitzschia multistriata</name>
    <dbReference type="NCBI Taxonomy" id="183589"/>
    <lineage>
        <taxon>Eukaryota</taxon>
        <taxon>Sar</taxon>
        <taxon>Stramenopiles</taxon>
        <taxon>Ochrophyta</taxon>
        <taxon>Bacillariophyta</taxon>
        <taxon>Bacillariophyceae</taxon>
        <taxon>Bacillariophycidae</taxon>
        <taxon>Bacillariales</taxon>
        <taxon>Bacillariaceae</taxon>
        <taxon>Pseudo-nitzschia</taxon>
    </lineage>
</organism>
<dbReference type="OrthoDB" id="46331at2759"/>
<sequence length="1210" mass="130949">MSGSSSSSREAAVVRMFEMVTASHWTARSSESNVVDDLRPLLLMMDIGSCASAEKHTRVNCVTASMGDVVIEHYPRIGELLELRAAPVSVGRTSLDISVLVVAHGCNESNGSAETKQVCEAFFTYVTTRGPDGKKRFAPPLAAREGTGSYACEKTWERTMAQFRKQLIRSEQTLVKRHNNHLLEEQRSGGNDAAPSALAIFECSEVVLPRHQNHMEHLFGGIVMGWMCKSALAGCVLACRKPPSAFRIRSIQRVDFPKGADVQDHVVLRPRITAIFDGGRHAEVEVRVTKRSITREQPEPSSGEALMNVGHFYVTGVSSYEQAGSKRRSDIGNTDGGPEEKLSCAVAPFADLLNKRSDLYGSNPKDKPSLDLEMARERLNALLTRMNLLAGIGDSIRWDASMELQAPILTILSVLRLCDDYIEESTSTYSSNGRGVDENHSGPIWTVPDLLLSHNPPNTTVEWARGEESLFGHSNTFLLRGKTVVSRRRPVEPNLSGSGFLEAVYATIRDKRPEWDPACMAIECLERSSDKNTEAENGKEALEWAVVEYQMKSAIADFRLCLLQAGAYLRRDGSIAGSGEDDDGDGDSTQEENTSAVLASRSVRHQRSKGTHRVLPSGWVLKTMEDDGEDNDEAKTTDERLEITYVAEFDYDTVRQSGALKGHEDYATEELIAGYTNQYQRSRDDTMADPMTSGPMATILQKTDPFVLDQTIEQLEALSPGASASANLPMGVGREATSPRPFLETSFNKGDSGGFREPWKAGYKTNPGVVDPEVAELEASANEVWDAYRQLYYGTGSVGSVYVRRRGDDSSAAASGGSSPAKKASKGKAALEALFGIRKSVANGGNDDDFDDDDCETTETALWESVHLVSIEAPSADGKSCEYRIRSRVWCRYKPLDVGDVPKKDRPPPPRKKKPEAAQEKQAPPKPKKTAKALDVARLEIFDRAADNWDSHHKGKKKNGGPPKPKPQASRVKPGVPLVPATVTSSAVYTKETTKVCTIVGAKKAGAGGLFKVPPEQHICNLGAMIEKIEADLRSKMERVDAPRCSEILTSMYRPTLSPGLRLPARGGGMVSRLGGHAVGMGVGRALVGEIALLARSKGLGGGTGETTGAPATNAAMEGLLARERNKLVSASALGSEPRGPLSGLSKTASLRGVGTQVLPSGLAPGDLRSRLKKTKSAPRSSSSSLSSETAQAVPSADFARFRNNLKSIK</sequence>
<feature type="compositionally biased region" description="Basic and acidic residues" evidence="8">
    <location>
        <begin position="935"/>
        <end position="952"/>
    </location>
</feature>
<evidence type="ECO:0000256" key="3">
    <source>
        <dbReference type="ARBA" id="ARBA00022467"/>
    </source>
</evidence>
<feature type="region of interest" description="Disordered" evidence="8">
    <location>
        <begin position="1157"/>
        <end position="1194"/>
    </location>
</feature>
<dbReference type="InterPro" id="IPR001698">
    <property type="entry name" value="CAPZB"/>
</dbReference>
<evidence type="ECO:0000256" key="7">
    <source>
        <dbReference type="ARBA" id="ARBA00023212"/>
    </source>
</evidence>
<keyword evidence="6" id="KW-0009">Actin-binding</keyword>
<evidence type="ECO:0000256" key="4">
    <source>
        <dbReference type="ARBA" id="ARBA00022490"/>
    </source>
</evidence>
<feature type="domain" description="HotDog ACOT-type" evidence="9">
    <location>
        <begin position="10"/>
        <end position="131"/>
    </location>
</feature>
<dbReference type="SUPFAM" id="SSF90096">
    <property type="entry name" value="Subunits of heterodimeric actin filament capping protein Capz"/>
    <property type="match status" value="1"/>
</dbReference>
<evidence type="ECO:0000313" key="10">
    <source>
        <dbReference type="EMBL" id="VEU40282.1"/>
    </source>
</evidence>
<dbReference type="Pfam" id="PF01115">
    <property type="entry name" value="F_actin_cap_B"/>
    <property type="match status" value="1"/>
</dbReference>
<proteinExistence type="inferred from homology"/>
<dbReference type="InterPro" id="IPR040170">
    <property type="entry name" value="Cytosol_ACT"/>
</dbReference>
<dbReference type="InterPro" id="IPR042276">
    <property type="entry name" value="CapZ_alpha/beta_2"/>
</dbReference>
<feature type="region of interest" description="Disordered" evidence="8">
    <location>
        <begin position="577"/>
        <end position="607"/>
    </location>
</feature>
<reference evidence="10 11" key="1">
    <citation type="submission" date="2019-01" db="EMBL/GenBank/DDBJ databases">
        <authorList>
            <person name="Ferrante I. M."/>
        </authorList>
    </citation>
    <scope>NUCLEOTIDE SEQUENCE [LARGE SCALE GENOMIC DNA]</scope>
    <source>
        <strain evidence="10 11">B856</strain>
    </source>
</reference>
<comment type="similarity">
    <text evidence="2">Belongs to the F-actin-capping protein beta subunit family.</text>
</comment>
<dbReference type="Proteomes" id="UP000291116">
    <property type="component" value="Unassembled WGS sequence"/>
</dbReference>
<comment type="subcellular location">
    <subcellularLocation>
        <location evidence="1">Cytoplasm</location>
        <location evidence="1">Cytoskeleton</location>
    </subcellularLocation>
</comment>
<keyword evidence="11" id="KW-1185">Reference proteome</keyword>
<feature type="compositionally biased region" description="Basic and acidic residues" evidence="8">
    <location>
        <begin position="897"/>
        <end position="908"/>
    </location>
</feature>
<evidence type="ECO:0000256" key="2">
    <source>
        <dbReference type="ARBA" id="ARBA00006039"/>
    </source>
</evidence>
<evidence type="ECO:0000313" key="11">
    <source>
        <dbReference type="Proteomes" id="UP000291116"/>
    </source>
</evidence>
<keyword evidence="3" id="KW-0117">Actin capping</keyword>
<keyword evidence="4" id="KW-0963">Cytoplasm</keyword>
<dbReference type="EMBL" id="CAACVS010000269">
    <property type="protein sequence ID" value="VEU40282.1"/>
    <property type="molecule type" value="Genomic_DNA"/>
</dbReference>
<evidence type="ECO:0000256" key="8">
    <source>
        <dbReference type="SAM" id="MobiDB-lite"/>
    </source>
</evidence>
<dbReference type="GO" id="GO:0051016">
    <property type="term" value="P:barbed-end actin filament capping"/>
    <property type="evidence" value="ECO:0007669"/>
    <property type="project" value="InterPro"/>
</dbReference>
<dbReference type="SUPFAM" id="SSF54637">
    <property type="entry name" value="Thioesterase/thiol ester dehydrase-isomerase"/>
    <property type="match status" value="2"/>
</dbReference>
<dbReference type="Gene3D" id="3.90.1150.210">
    <property type="entry name" value="F-actin capping protein, beta subunit"/>
    <property type="match status" value="1"/>
</dbReference>
<feature type="region of interest" description="Disordered" evidence="8">
    <location>
        <begin position="897"/>
        <end position="976"/>
    </location>
</feature>
<gene>
    <name evidence="10" type="ORF">PSNMU_V1.4_AUG-EV-PASAV3_0071730</name>
</gene>
<dbReference type="GO" id="GO:0005737">
    <property type="term" value="C:cytoplasm"/>
    <property type="evidence" value="ECO:0007669"/>
    <property type="project" value="TreeGrafter"/>
</dbReference>
<dbReference type="GO" id="GO:0052816">
    <property type="term" value="F:long-chain fatty acyl-CoA hydrolase activity"/>
    <property type="evidence" value="ECO:0007669"/>
    <property type="project" value="TreeGrafter"/>
</dbReference>
<dbReference type="Gene3D" id="3.10.129.10">
    <property type="entry name" value="Hotdog Thioesterase"/>
    <property type="match status" value="2"/>
</dbReference>
<dbReference type="AlphaFoldDB" id="A0A448ZE20"/>
<dbReference type="InterPro" id="IPR033120">
    <property type="entry name" value="HOTDOG_ACOT"/>
</dbReference>
<dbReference type="PROSITE" id="PS51770">
    <property type="entry name" value="HOTDOG_ACOT"/>
    <property type="match status" value="2"/>
</dbReference>
<protein>
    <recommendedName>
        <fullName evidence="9">HotDog ACOT-type domain-containing protein</fullName>
    </recommendedName>
</protein>
<dbReference type="PANTHER" id="PTHR11049">
    <property type="entry name" value="ACYL COENZYME A THIOESTER HYDROLASE"/>
    <property type="match status" value="1"/>
</dbReference>
<dbReference type="GO" id="GO:0003779">
    <property type="term" value="F:actin binding"/>
    <property type="evidence" value="ECO:0007669"/>
    <property type="project" value="UniProtKB-KW"/>
</dbReference>
<dbReference type="InterPro" id="IPR029069">
    <property type="entry name" value="HotDog_dom_sf"/>
</dbReference>
<dbReference type="GO" id="GO:0006637">
    <property type="term" value="P:acyl-CoA metabolic process"/>
    <property type="evidence" value="ECO:0007669"/>
    <property type="project" value="TreeGrafter"/>
</dbReference>
<dbReference type="CDD" id="cd03442">
    <property type="entry name" value="BFIT_BACH"/>
    <property type="match status" value="1"/>
</dbReference>
<dbReference type="Gene3D" id="3.30.530.20">
    <property type="match status" value="1"/>
</dbReference>
<dbReference type="GO" id="GO:0008290">
    <property type="term" value="C:F-actin capping protein complex"/>
    <property type="evidence" value="ECO:0007669"/>
    <property type="project" value="InterPro"/>
</dbReference>
<evidence type="ECO:0000256" key="6">
    <source>
        <dbReference type="ARBA" id="ARBA00023203"/>
    </source>
</evidence>
<name>A0A448ZE20_9STRA</name>
<evidence type="ECO:0000256" key="5">
    <source>
        <dbReference type="ARBA" id="ARBA00022801"/>
    </source>
</evidence>
<dbReference type="InterPro" id="IPR023393">
    <property type="entry name" value="START-like_dom_sf"/>
</dbReference>
<feature type="compositionally biased region" description="Acidic residues" evidence="8">
    <location>
        <begin position="579"/>
        <end position="590"/>
    </location>
</feature>
<keyword evidence="7" id="KW-0206">Cytoskeleton</keyword>
<evidence type="ECO:0000256" key="1">
    <source>
        <dbReference type="ARBA" id="ARBA00004245"/>
    </source>
</evidence>
<dbReference type="InterPro" id="IPR037282">
    <property type="entry name" value="CapZ_alpha/beta"/>
</dbReference>
<keyword evidence="5" id="KW-0378">Hydrolase</keyword>
<evidence type="ECO:0000259" key="9">
    <source>
        <dbReference type="PROSITE" id="PS51770"/>
    </source>
</evidence>